<evidence type="ECO:0000256" key="1">
    <source>
        <dbReference type="ARBA" id="ARBA00009011"/>
    </source>
</evidence>
<dbReference type="EMBL" id="CAXLJM020000116">
    <property type="protein sequence ID" value="CAL8137222.1"/>
    <property type="molecule type" value="Genomic_DNA"/>
</dbReference>
<dbReference type="InterPro" id="IPR055349">
    <property type="entry name" value="GH2_GIPC"/>
</dbReference>
<comment type="similarity">
    <text evidence="1">Belongs to the GIPC family.</text>
</comment>
<evidence type="ECO:0000313" key="4">
    <source>
        <dbReference type="EMBL" id="CAL8137222.1"/>
    </source>
</evidence>
<dbReference type="Pfam" id="PF25082">
    <property type="entry name" value="GIPC1_GH2"/>
    <property type="match status" value="1"/>
</dbReference>
<dbReference type="Gene3D" id="2.30.42.10">
    <property type="match status" value="1"/>
</dbReference>
<dbReference type="PANTHER" id="PTHR12259:SF1">
    <property type="entry name" value="GH21964P"/>
    <property type="match status" value="1"/>
</dbReference>
<dbReference type="InterPro" id="IPR001478">
    <property type="entry name" value="PDZ"/>
</dbReference>
<accession>A0ABP1RW11</accession>
<name>A0ABP1RW11_9HEXA</name>
<feature type="region of interest" description="Disordered" evidence="2">
    <location>
        <begin position="1"/>
        <end position="44"/>
    </location>
</feature>
<feature type="region of interest" description="Disordered" evidence="2">
    <location>
        <begin position="231"/>
        <end position="254"/>
    </location>
</feature>
<evidence type="ECO:0000313" key="5">
    <source>
        <dbReference type="Proteomes" id="UP001642540"/>
    </source>
</evidence>
<dbReference type="Pfam" id="PF00595">
    <property type="entry name" value="PDZ"/>
    <property type="match status" value="1"/>
</dbReference>
<dbReference type="Proteomes" id="UP001642540">
    <property type="component" value="Unassembled WGS sequence"/>
</dbReference>
<dbReference type="Pfam" id="PF25083">
    <property type="entry name" value="GIPC1_GH1"/>
    <property type="match status" value="1"/>
</dbReference>
<dbReference type="CDD" id="cd21180">
    <property type="entry name" value="GH2_GIPC"/>
    <property type="match status" value="1"/>
</dbReference>
<gene>
    <name evidence="4" type="ORF">ODALV1_LOCUS26823</name>
</gene>
<dbReference type="InterPro" id="IPR056814">
    <property type="entry name" value="GIPC1-3_GH1"/>
</dbReference>
<keyword evidence="5" id="KW-1185">Reference proteome</keyword>
<proteinExistence type="inferred from homology"/>
<sequence>MPLFDKKRLNGGSAPVPPPRNGNSAPFTNNNQYKNGNGHQGSGQGYQFEAVENGLVQRSTVSKPKLVFHCQQAQGSPTGLISGFSNVKELYQKIADCYDFPIDDILFCTLNTHRIDMENLLSAQLCLDDFIFVHRKGTKKEVELTKSEDALGLTITDNGNGYAFIKRIREGSIIDQCKAIQIGDHIERIDNENLVGWRHVEVAKYLKSIPVGKTFVIRLVEPLKAGFMNIGPKSDSKNKGNKGKSYGSGKETLRFRSNGPAQIEQAPDDLAKTAIESINRLLENFMGINDNDLATQIFEMALSKSNTMELAEAVDNSELESFGFTDDFLIDVWGIVTDAKSGRLGGKGDDDDDDD</sequence>
<reference evidence="4 5" key="1">
    <citation type="submission" date="2024-08" db="EMBL/GenBank/DDBJ databases">
        <authorList>
            <person name="Cucini C."/>
            <person name="Frati F."/>
        </authorList>
    </citation>
    <scope>NUCLEOTIDE SEQUENCE [LARGE SCALE GENOMIC DNA]</scope>
</reference>
<comment type="caution">
    <text evidence="4">The sequence shown here is derived from an EMBL/GenBank/DDBJ whole genome shotgun (WGS) entry which is preliminary data.</text>
</comment>
<dbReference type="InterPro" id="IPR017379">
    <property type="entry name" value="GIPC1/2/3"/>
</dbReference>
<evidence type="ECO:0000256" key="2">
    <source>
        <dbReference type="SAM" id="MobiDB-lite"/>
    </source>
</evidence>
<protein>
    <recommendedName>
        <fullName evidence="3">PDZ domain-containing protein</fullName>
    </recommendedName>
</protein>
<dbReference type="PANTHER" id="PTHR12259">
    <property type="entry name" value="RGS-GAIP INTERACTING PROTEIN GIPC"/>
    <property type="match status" value="1"/>
</dbReference>
<feature type="domain" description="PDZ" evidence="3">
    <location>
        <begin position="141"/>
        <end position="208"/>
    </location>
</feature>
<evidence type="ECO:0000259" key="3">
    <source>
        <dbReference type="PROSITE" id="PS50106"/>
    </source>
</evidence>
<feature type="compositionally biased region" description="Polar residues" evidence="2">
    <location>
        <begin position="21"/>
        <end position="37"/>
    </location>
</feature>
<dbReference type="InterPro" id="IPR036034">
    <property type="entry name" value="PDZ_sf"/>
</dbReference>
<organism evidence="4 5">
    <name type="scientific">Orchesella dallaii</name>
    <dbReference type="NCBI Taxonomy" id="48710"/>
    <lineage>
        <taxon>Eukaryota</taxon>
        <taxon>Metazoa</taxon>
        <taxon>Ecdysozoa</taxon>
        <taxon>Arthropoda</taxon>
        <taxon>Hexapoda</taxon>
        <taxon>Collembola</taxon>
        <taxon>Entomobryomorpha</taxon>
        <taxon>Entomobryoidea</taxon>
        <taxon>Orchesellidae</taxon>
        <taxon>Orchesellinae</taxon>
        <taxon>Orchesella</taxon>
    </lineage>
</organism>
<dbReference type="CDD" id="cd06707">
    <property type="entry name" value="PDZ_GIPC"/>
    <property type="match status" value="1"/>
</dbReference>
<dbReference type="SMART" id="SM00228">
    <property type="entry name" value="PDZ"/>
    <property type="match status" value="1"/>
</dbReference>
<dbReference type="PROSITE" id="PS50106">
    <property type="entry name" value="PDZ"/>
    <property type="match status" value="1"/>
</dbReference>
<dbReference type="SUPFAM" id="SSF50156">
    <property type="entry name" value="PDZ domain-like"/>
    <property type="match status" value="1"/>
</dbReference>